<dbReference type="eggNOG" id="KOG2696">
    <property type="taxonomic scope" value="Eukaryota"/>
</dbReference>
<dbReference type="InterPro" id="IPR037113">
    <property type="entry name" value="Hat1_N_sf"/>
</dbReference>
<dbReference type="InterPro" id="IPR019467">
    <property type="entry name" value="Hat1_N"/>
</dbReference>
<dbReference type="CDD" id="cd04301">
    <property type="entry name" value="NAT_SF"/>
    <property type="match status" value="1"/>
</dbReference>
<keyword evidence="9" id="KW-1185">Reference proteome</keyword>
<dbReference type="AlphaFoldDB" id="E1ZDW8"/>
<dbReference type="EC" id="2.3.1.48" evidence="2"/>
<accession>E1ZDW8</accession>
<dbReference type="Pfam" id="PF00583">
    <property type="entry name" value="Acetyltransf_1"/>
    <property type="match status" value="1"/>
</dbReference>
<dbReference type="GO" id="GO:0005634">
    <property type="term" value="C:nucleus"/>
    <property type="evidence" value="ECO:0007669"/>
    <property type="project" value="InterPro"/>
</dbReference>
<dbReference type="RefSeq" id="XP_005847869.1">
    <property type="nucleotide sequence ID" value="XM_005847807.1"/>
</dbReference>
<dbReference type="OrthoDB" id="10253098at2759"/>
<feature type="domain" description="N-acetyltransferase" evidence="6">
    <location>
        <begin position="188"/>
        <end position="251"/>
    </location>
</feature>
<comment type="similarity">
    <text evidence="1">Belongs to the HAT1 family.</text>
</comment>
<reference evidence="8 9" key="1">
    <citation type="journal article" date="2010" name="Plant Cell">
        <title>The Chlorella variabilis NC64A genome reveals adaptation to photosymbiosis, coevolution with viruses, and cryptic sex.</title>
        <authorList>
            <person name="Blanc G."/>
            <person name="Duncan G."/>
            <person name="Agarkova I."/>
            <person name="Borodovsky M."/>
            <person name="Gurnon J."/>
            <person name="Kuo A."/>
            <person name="Lindquist E."/>
            <person name="Lucas S."/>
            <person name="Pangilinan J."/>
            <person name="Polle J."/>
            <person name="Salamov A."/>
            <person name="Terry A."/>
            <person name="Yamada T."/>
            <person name="Dunigan D.D."/>
            <person name="Grigoriev I.V."/>
            <person name="Claverie J.M."/>
            <person name="Van Etten J.L."/>
        </authorList>
    </citation>
    <scope>NUCLEOTIDE SEQUENCE [LARGE SCALE GENOMIC DNA]</scope>
    <source>
        <strain evidence="8 9">NC64A</strain>
    </source>
</reference>
<proteinExistence type="inferred from homology"/>
<evidence type="ECO:0000256" key="1">
    <source>
        <dbReference type="ARBA" id="ARBA00010543"/>
    </source>
</evidence>
<dbReference type="Pfam" id="PF10394">
    <property type="entry name" value="Hat1_N"/>
    <property type="match status" value="1"/>
</dbReference>
<evidence type="ECO:0000313" key="8">
    <source>
        <dbReference type="EMBL" id="EFN55767.1"/>
    </source>
</evidence>
<protein>
    <recommendedName>
        <fullName evidence="2">histone acetyltransferase</fullName>
        <ecNumber evidence="2">2.3.1.48</ecNumber>
    </recommendedName>
</protein>
<dbReference type="Gene3D" id="3.90.360.10">
    <property type="entry name" value="Histone acetyl transferase 1 (HAT1), N-terminal domain"/>
    <property type="match status" value="1"/>
</dbReference>
<name>E1ZDW8_CHLVA</name>
<dbReference type="InParanoid" id="E1ZDW8"/>
<dbReference type="GO" id="GO:0004402">
    <property type="term" value="F:histone acetyltransferase activity"/>
    <property type="evidence" value="ECO:0007669"/>
    <property type="project" value="InterPro"/>
</dbReference>
<dbReference type="OMA" id="WTCDAND"/>
<evidence type="ECO:0000259" key="7">
    <source>
        <dbReference type="Pfam" id="PF10394"/>
    </source>
</evidence>
<evidence type="ECO:0000259" key="6">
    <source>
        <dbReference type="Pfam" id="PF00583"/>
    </source>
</evidence>
<dbReference type="GO" id="GO:0000781">
    <property type="term" value="C:chromosome, telomeric region"/>
    <property type="evidence" value="ECO:0007669"/>
    <property type="project" value="GOC"/>
</dbReference>
<feature type="domain" description="Histone acetyl transferase HAT1 N-terminal" evidence="7">
    <location>
        <begin position="19"/>
        <end position="173"/>
    </location>
</feature>
<evidence type="ECO:0000313" key="9">
    <source>
        <dbReference type="Proteomes" id="UP000008141"/>
    </source>
</evidence>
<dbReference type="InterPro" id="IPR016181">
    <property type="entry name" value="Acyl_CoA_acyltransferase"/>
</dbReference>
<evidence type="ECO:0000256" key="5">
    <source>
        <dbReference type="ARBA" id="ARBA00048017"/>
    </source>
</evidence>
<dbReference type="Gene3D" id="3.40.630.30">
    <property type="match status" value="1"/>
</dbReference>
<organism evidence="9">
    <name type="scientific">Chlorella variabilis</name>
    <name type="common">Green alga</name>
    <dbReference type="NCBI Taxonomy" id="554065"/>
    <lineage>
        <taxon>Eukaryota</taxon>
        <taxon>Viridiplantae</taxon>
        <taxon>Chlorophyta</taxon>
        <taxon>core chlorophytes</taxon>
        <taxon>Trebouxiophyceae</taxon>
        <taxon>Chlorellales</taxon>
        <taxon>Chlorellaceae</taxon>
        <taxon>Chlorella clade</taxon>
        <taxon>Chlorella</taxon>
    </lineage>
</organism>
<dbReference type="PANTHER" id="PTHR12046">
    <property type="entry name" value="HISTONE ACETYLTRANSFERASE TYPE B CATALYTIC SUBUNIT"/>
    <property type="match status" value="1"/>
</dbReference>
<dbReference type="KEGG" id="cvr:CHLNCDRAFT_145199"/>
<dbReference type="GO" id="GO:0031509">
    <property type="term" value="P:subtelomeric heterochromatin formation"/>
    <property type="evidence" value="ECO:0007669"/>
    <property type="project" value="InterPro"/>
</dbReference>
<dbReference type="Proteomes" id="UP000008141">
    <property type="component" value="Unassembled WGS sequence"/>
</dbReference>
<sequence length="456" mass="48825">MEPFAKRPRVEGAIHTGLPAEEALTFHLLKKDAEGRVVIEENGNFPPEMTHQLFGEKEEIVGYDGLSIDVWLTPQFQAFIDVKYAAKGPGATELKQPFADAFEAGFFQDKAQFDAALQEEAGIDVGLLGEQVASRETEEGSTFRVCHAHLATANPALKAMHARLQPLLYFFVDAASTIDQEDEGWHLLTAVEQSPEGVEVLGFATVYRHYHYPAGARLKLAQILVLPPHQGRGAGSMLLQAAQGLAEQTGACDLSFEDPADALQALRTGLDVQRALALDWAQAAAAERISALAGDKGKSSAATANGSGSGSGKAARLAALEHPLAAPAEVLSRLRSELRLTRLQAGVVWRVLVYVVGKGEAAVVEGVKGMIRQQLVAQLAAAKEDAQGKSVRETDKGFIMCRGAATTKSAIPLLPVEEQSAEQQADAVEESTEQQLEAVAAVAAKFLLLEDEEDEE</sequence>
<evidence type="ECO:0000256" key="4">
    <source>
        <dbReference type="ARBA" id="ARBA00023315"/>
    </source>
</evidence>
<evidence type="ECO:0000256" key="2">
    <source>
        <dbReference type="ARBA" id="ARBA00013184"/>
    </source>
</evidence>
<gene>
    <name evidence="8" type="ORF">CHLNCDRAFT_145199</name>
</gene>
<keyword evidence="4" id="KW-0012">Acyltransferase</keyword>
<dbReference type="InterPro" id="IPR017380">
    <property type="entry name" value="Hist_AcTrfase_B-typ_cat-su"/>
</dbReference>
<comment type="catalytic activity">
    <reaction evidence="5">
        <text>L-lysyl-[protein] + acetyl-CoA = N(6)-acetyl-L-lysyl-[protein] + CoA + H(+)</text>
        <dbReference type="Rhea" id="RHEA:45948"/>
        <dbReference type="Rhea" id="RHEA-COMP:9752"/>
        <dbReference type="Rhea" id="RHEA-COMP:10731"/>
        <dbReference type="ChEBI" id="CHEBI:15378"/>
        <dbReference type="ChEBI" id="CHEBI:29969"/>
        <dbReference type="ChEBI" id="CHEBI:57287"/>
        <dbReference type="ChEBI" id="CHEBI:57288"/>
        <dbReference type="ChEBI" id="CHEBI:61930"/>
        <dbReference type="EC" id="2.3.1.48"/>
    </reaction>
</comment>
<evidence type="ECO:0000256" key="3">
    <source>
        <dbReference type="ARBA" id="ARBA00022679"/>
    </source>
</evidence>
<keyword evidence="3" id="KW-0808">Transferase</keyword>
<dbReference type="SUPFAM" id="SSF55729">
    <property type="entry name" value="Acyl-CoA N-acyltransferases (Nat)"/>
    <property type="match status" value="1"/>
</dbReference>
<dbReference type="InterPro" id="IPR000182">
    <property type="entry name" value="GNAT_dom"/>
</dbReference>
<dbReference type="GeneID" id="17355204"/>
<dbReference type="FunCoup" id="E1ZDW8">
    <property type="interactions" value="1754"/>
</dbReference>
<dbReference type="EMBL" id="GL433843">
    <property type="protein sequence ID" value="EFN55767.1"/>
    <property type="molecule type" value="Genomic_DNA"/>
</dbReference>
<dbReference type="STRING" id="554065.E1ZDW8"/>